<dbReference type="Gene3D" id="3.20.20.150">
    <property type="entry name" value="Divalent-metal-dependent TIM barrel enzymes"/>
    <property type="match status" value="1"/>
</dbReference>
<dbReference type="Pfam" id="PF01261">
    <property type="entry name" value="AP_endonuc_2"/>
    <property type="match status" value="1"/>
</dbReference>
<comment type="caution">
    <text evidence="2">The sequence shown here is derived from an EMBL/GenBank/DDBJ whole genome shotgun (WGS) entry which is preliminary data.</text>
</comment>
<keyword evidence="2" id="KW-0413">Isomerase</keyword>
<protein>
    <submittedName>
        <fullName evidence="2">Sugar phosphate isomerase/epimerase family protein</fullName>
    </submittedName>
</protein>
<sequence length="259" mass="28979">MRFGCFGFIRHIPLIEQAGFDTAELDICEINALPDDAFKRLLEKADASTLSFEVFSGLIPLTERFHSEDFSRSYWLEHVEKAASRISLLGARLVPFGAGRCRSIPEHCNDREGACGTVISLVREICLILDKYDIVLAVEPLGPANSNYMNTIEEAVTFAQKTGVENCHVMCDLRHMLASGDDLEAIGRYASSIRHAHIDYPLGKRRKFPLNGDGFNYKSYFRALQKAGYQGIMAVEATDYDDYLTEAAESLRFLKDCGS</sequence>
<dbReference type="RefSeq" id="WP_008723571.1">
    <property type="nucleotide sequence ID" value="NZ_JBBMFM010000001.1"/>
</dbReference>
<keyword evidence="3" id="KW-1185">Reference proteome</keyword>
<proteinExistence type="predicted"/>
<dbReference type="InterPro" id="IPR036237">
    <property type="entry name" value="Xyl_isomerase-like_sf"/>
</dbReference>
<accession>A0ABV1CZ61</accession>
<dbReference type="GO" id="GO:0016853">
    <property type="term" value="F:isomerase activity"/>
    <property type="evidence" value="ECO:0007669"/>
    <property type="project" value="UniProtKB-KW"/>
</dbReference>
<dbReference type="PANTHER" id="PTHR12110">
    <property type="entry name" value="HYDROXYPYRUVATE ISOMERASE"/>
    <property type="match status" value="1"/>
</dbReference>
<organism evidence="2 3">
    <name type="scientific">Enterocloster hominis</name>
    <name type="common">ex Hitch et al. 2024</name>
    <dbReference type="NCBI Taxonomy" id="1917870"/>
    <lineage>
        <taxon>Bacteria</taxon>
        <taxon>Bacillati</taxon>
        <taxon>Bacillota</taxon>
        <taxon>Clostridia</taxon>
        <taxon>Lachnospirales</taxon>
        <taxon>Lachnospiraceae</taxon>
        <taxon>Enterocloster</taxon>
    </lineage>
</organism>
<dbReference type="Proteomes" id="UP001454086">
    <property type="component" value="Unassembled WGS sequence"/>
</dbReference>
<gene>
    <name evidence="2" type="ORF">WMQ36_00430</name>
</gene>
<name>A0ABV1CZ61_9FIRM</name>
<evidence type="ECO:0000259" key="1">
    <source>
        <dbReference type="Pfam" id="PF01261"/>
    </source>
</evidence>
<dbReference type="InterPro" id="IPR050312">
    <property type="entry name" value="IolE/XylAMocC-like"/>
</dbReference>
<dbReference type="InterPro" id="IPR013022">
    <property type="entry name" value="Xyl_isomerase-like_TIM-brl"/>
</dbReference>
<feature type="domain" description="Xylose isomerase-like TIM barrel" evidence="1">
    <location>
        <begin position="14"/>
        <end position="257"/>
    </location>
</feature>
<evidence type="ECO:0000313" key="2">
    <source>
        <dbReference type="EMBL" id="MEQ2423426.1"/>
    </source>
</evidence>
<reference evidence="2 3" key="1">
    <citation type="submission" date="2024-03" db="EMBL/GenBank/DDBJ databases">
        <title>Human intestinal bacterial collection.</title>
        <authorList>
            <person name="Pauvert C."/>
            <person name="Hitch T.C.A."/>
            <person name="Clavel T."/>
        </authorList>
    </citation>
    <scope>NUCLEOTIDE SEQUENCE [LARGE SCALE GENOMIC DNA]</scope>
    <source>
        <strain evidence="2 3">CLA-SR-H021</strain>
    </source>
</reference>
<dbReference type="SUPFAM" id="SSF51658">
    <property type="entry name" value="Xylose isomerase-like"/>
    <property type="match status" value="1"/>
</dbReference>
<dbReference type="EMBL" id="JBBMFM010000001">
    <property type="protein sequence ID" value="MEQ2423426.1"/>
    <property type="molecule type" value="Genomic_DNA"/>
</dbReference>
<evidence type="ECO:0000313" key="3">
    <source>
        <dbReference type="Proteomes" id="UP001454086"/>
    </source>
</evidence>